<proteinExistence type="predicted"/>
<dbReference type="EMBL" id="JAQNDO010000001">
    <property type="protein sequence ID" value="MDC0744163.1"/>
    <property type="molecule type" value="Genomic_DNA"/>
</dbReference>
<evidence type="ECO:0000313" key="2">
    <source>
        <dbReference type="EMBL" id="MDC0744163.1"/>
    </source>
</evidence>
<sequence length="509" mass="57870">MNQPEPFVRPEATTWSVDDILRKAKEGQLYIPVFQRNFVWEAEDVRKLFDSIYRGYPIGDLLLWETEHTEGVRTDFGPLRFEPSRGRNHLIIDGQQRVTSLVAVLLARGTQASGKFSLFFDLAEGKFEYAQPRERVAESWLPLPEVADTMRFLQWLQARRLPPPLVNVANQLVRALRDYRIPVYIVHAQDEGQIREIFERLNTTGKRLEAKEVFAAIHRGRPGTDLAALGARLNALGFGAPEEEWLLKAAAAVLGIDVTRNFGEALREKPQEEVRTALDATERAIENVIAFLQEEVGIVHVKLLPYRFPLVPLTKLFHLVRRPSPATRRQLAAWFWRGAWSASHARADAPTIRAALKSVTDDESATIQQLIQSTPLPERPFDLPQRHDFREAGTKLVCAVLASRRPRHLQTGEELDVKSLLDEHGDEALVRIVRDRADSAGATENRILHNKLPQLRQAICRTAPDILESHCISAKARYALSVNRWDEFLTLRRAALEDAVRSFLQQRTA</sequence>
<dbReference type="Pfam" id="PF03235">
    <property type="entry name" value="GmrSD_N"/>
    <property type="match status" value="1"/>
</dbReference>
<evidence type="ECO:0000259" key="1">
    <source>
        <dbReference type="Pfam" id="PF03235"/>
    </source>
</evidence>
<dbReference type="PANTHER" id="PTHR37292">
    <property type="entry name" value="VNG6097C"/>
    <property type="match status" value="1"/>
</dbReference>
<comment type="caution">
    <text evidence="2">The sequence shown here is derived from an EMBL/GenBank/DDBJ whole genome shotgun (WGS) entry which is preliminary data.</text>
</comment>
<protein>
    <submittedName>
        <fullName evidence="2">DUF262 domain-containing protein</fullName>
    </submittedName>
</protein>
<dbReference type="InterPro" id="IPR004919">
    <property type="entry name" value="GmrSD_N"/>
</dbReference>
<evidence type="ECO:0000313" key="3">
    <source>
        <dbReference type="Proteomes" id="UP001221411"/>
    </source>
</evidence>
<dbReference type="RefSeq" id="WP_271920394.1">
    <property type="nucleotide sequence ID" value="NZ_JAQNDO010000001.1"/>
</dbReference>
<feature type="domain" description="GmrSD restriction endonucleases N-terminal" evidence="1">
    <location>
        <begin position="18"/>
        <end position="218"/>
    </location>
</feature>
<dbReference type="Proteomes" id="UP001221411">
    <property type="component" value="Unassembled WGS sequence"/>
</dbReference>
<organism evidence="2 3">
    <name type="scientific">Polyangium mundeleinium</name>
    <dbReference type="NCBI Taxonomy" id="2995306"/>
    <lineage>
        <taxon>Bacteria</taxon>
        <taxon>Pseudomonadati</taxon>
        <taxon>Myxococcota</taxon>
        <taxon>Polyangia</taxon>
        <taxon>Polyangiales</taxon>
        <taxon>Polyangiaceae</taxon>
        <taxon>Polyangium</taxon>
    </lineage>
</organism>
<keyword evidence="3" id="KW-1185">Reference proteome</keyword>
<name>A0ABT5EQQ9_9BACT</name>
<dbReference type="PANTHER" id="PTHR37292:SF2">
    <property type="entry name" value="DUF262 DOMAIN-CONTAINING PROTEIN"/>
    <property type="match status" value="1"/>
</dbReference>
<gene>
    <name evidence="2" type="ORF">POL67_22725</name>
</gene>
<accession>A0ABT5EQQ9</accession>
<reference evidence="2 3" key="1">
    <citation type="submission" date="2022-11" db="EMBL/GenBank/DDBJ databases">
        <title>Minimal conservation of predation-associated metabolite biosynthetic gene clusters underscores biosynthetic potential of Myxococcota including descriptions for ten novel species: Archangium lansinium sp. nov., Myxococcus landrumus sp. nov., Nannocystis bai.</title>
        <authorList>
            <person name="Ahearne A."/>
            <person name="Stevens C."/>
            <person name="Dowd S."/>
        </authorList>
    </citation>
    <scope>NUCLEOTIDE SEQUENCE [LARGE SCALE GENOMIC DNA]</scope>
    <source>
        <strain evidence="2 3">RJM3</strain>
    </source>
</reference>